<reference evidence="1 3" key="1">
    <citation type="journal article" date="2012" name="Nature">
        <title>Algal genomes reveal evolutionary mosaicism and the fate of nucleomorphs.</title>
        <authorList>
            <consortium name="DOE Joint Genome Institute"/>
            <person name="Curtis B.A."/>
            <person name="Tanifuji G."/>
            <person name="Burki F."/>
            <person name="Gruber A."/>
            <person name="Irimia M."/>
            <person name="Maruyama S."/>
            <person name="Arias M.C."/>
            <person name="Ball S.G."/>
            <person name="Gile G.H."/>
            <person name="Hirakawa Y."/>
            <person name="Hopkins J.F."/>
            <person name="Kuo A."/>
            <person name="Rensing S.A."/>
            <person name="Schmutz J."/>
            <person name="Symeonidi A."/>
            <person name="Elias M."/>
            <person name="Eveleigh R.J."/>
            <person name="Herman E.K."/>
            <person name="Klute M.J."/>
            <person name="Nakayama T."/>
            <person name="Obornik M."/>
            <person name="Reyes-Prieto A."/>
            <person name="Armbrust E.V."/>
            <person name="Aves S.J."/>
            <person name="Beiko R.G."/>
            <person name="Coutinho P."/>
            <person name="Dacks J.B."/>
            <person name="Durnford D.G."/>
            <person name="Fast N.M."/>
            <person name="Green B.R."/>
            <person name="Grisdale C.J."/>
            <person name="Hempel F."/>
            <person name="Henrissat B."/>
            <person name="Hoppner M.P."/>
            <person name="Ishida K."/>
            <person name="Kim E."/>
            <person name="Koreny L."/>
            <person name="Kroth P.G."/>
            <person name="Liu Y."/>
            <person name="Malik S.B."/>
            <person name="Maier U.G."/>
            <person name="McRose D."/>
            <person name="Mock T."/>
            <person name="Neilson J.A."/>
            <person name="Onodera N.T."/>
            <person name="Poole A.M."/>
            <person name="Pritham E.J."/>
            <person name="Richards T.A."/>
            <person name="Rocap G."/>
            <person name="Roy S.W."/>
            <person name="Sarai C."/>
            <person name="Schaack S."/>
            <person name="Shirato S."/>
            <person name="Slamovits C.H."/>
            <person name="Spencer D.F."/>
            <person name="Suzuki S."/>
            <person name="Worden A.Z."/>
            <person name="Zauner S."/>
            <person name="Barry K."/>
            <person name="Bell C."/>
            <person name="Bharti A.K."/>
            <person name="Crow J.A."/>
            <person name="Grimwood J."/>
            <person name="Kramer R."/>
            <person name="Lindquist E."/>
            <person name="Lucas S."/>
            <person name="Salamov A."/>
            <person name="McFadden G.I."/>
            <person name="Lane C.E."/>
            <person name="Keeling P.J."/>
            <person name="Gray M.W."/>
            <person name="Grigoriev I.V."/>
            <person name="Archibald J.M."/>
        </authorList>
    </citation>
    <scope>NUCLEOTIDE SEQUENCE</scope>
    <source>
        <strain evidence="1 3">CCMP2712</strain>
    </source>
</reference>
<keyword evidence="3" id="KW-1185">Reference proteome</keyword>
<name>L1JSA6_GUITC</name>
<organism evidence="1">
    <name type="scientific">Guillardia theta (strain CCMP2712)</name>
    <name type="common">Cryptophyte</name>
    <dbReference type="NCBI Taxonomy" id="905079"/>
    <lineage>
        <taxon>Eukaryota</taxon>
        <taxon>Cryptophyceae</taxon>
        <taxon>Pyrenomonadales</taxon>
        <taxon>Geminigeraceae</taxon>
        <taxon>Guillardia</taxon>
    </lineage>
</organism>
<dbReference type="GeneID" id="17307995"/>
<dbReference type="AlphaFoldDB" id="L1JSA6"/>
<dbReference type="RefSeq" id="XP_005838055.1">
    <property type="nucleotide sequence ID" value="XM_005837998.1"/>
</dbReference>
<reference evidence="3" key="2">
    <citation type="submission" date="2012-11" db="EMBL/GenBank/DDBJ databases">
        <authorList>
            <person name="Kuo A."/>
            <person name="Curtis B.A."/>
            <person name="Tanifuji G."/>
            <person name="Burki F."/>
            <person name="Gruber A."/>
            <person name="Irimia M."/>
            <person name="Maruyama S."/>
            <person name="Arias M.C."/>
            <person name="Ball S.G."/>
            <person name="Gile G.H."/>
            <person name="Hirakawa Y."/>
            <person name="Hopkins J.F."/>
            <person name="Rensing S.A."/>
            <person name="Schmutz J."/>
            <person name="Symeonidi A."/>
            <person name="Elias M."/>
            <person name="Eveleigh R.J."/>
            <person name="Herman E.K."/>
            <person name="Klute M.J."/>
            <person name="Nakayama T."/>
            <person name="Obornik M."/>
            <person name="Reyes-Prieto A."/>
            <person name="Armbrust E.V."/>
            <person name="Aves S.J."/>
            <person name="Beiko R.G."/>
            <person name="Coutinho P."/>
            <person name="Dacks J.B."/>
            <person name="Durnford D.G."/>
            <person name="Fast N.M."/>
            <person name="Green B.R."/>
            <person name="Grisdale C."/>
            <person name="Hempe F."/>
            <person name="Henrissat B."/>
            <person name="Hoppner M.P."/>
            <person name="Ishida K.-I."/>
            <person name="Kim E."/>
            <person name="Koreny L."/>
            <person name="Kroth P.G."/>
            <person name="Liu Y."/>
            <person name="Malik S.-B."/>
            <person name="Maier U.G."/>
            <person name="McRose D."/>
            <person name="Mock T."/>
            <person name="Neilson J.A."/>
            <person name="Onodera N.T."/>
            <person name="Poole A.M."/>
            <person name="Pritham E.J."/>
            <person name="Richards T.A."/>
            <person name="Rocap G."/>
            <person name="Roy S.W."/>
            <person name="Sarai C."/>
            <person name="Schaack S."/>
            <person name="Shirato S."/>
            <person name="Slamovits C.H."/>
            <person name="Spencer D.F."/>
            <person name="Suzuki S."/>
            <person name="Worden A.Z."/>
            <person name="Zauner S."/>
            <person name="Barry K."/>
            <person name="Bell C."/>
            <person name="Bharti A.K."/>
            <person name="Crow J.A."/>
            <person name="Grimwood J."/>
            <person name="Kramer R."/>
            <person name="Lindquist E."/>
            <person name="Lucas S."/>
            <person name="Salamov A."/>
            <person name="McFadden G.I."/>
            <person name="Lane C.E."/>
            <person name="Keeling P.J."/>
            <person name="Gray M.W."/>
            <person name="Grigoriev I.V."/>
            <person name="Archibald J.M."/>
        </authorList>
    </citation>
    <scope>NUCLEOTIDE SEQUENCE</scope>
    <source>
        <strain evidence="3">CCMP2712</strain>
    </source>
</reference>
<evidence type="ECO:0000313" key="3">
    <source>
        <dbReference type="Proteomes" id="UP000011087"/>
    </source>
</evidence>
<reference evidence="2" key="3">
    <citation type="submission" date="2016-03" db="UniProtKB">
        <authorList>
            <consortium name="EnsemblProtists"/>
        </authorList>
    </citation>
    <scope>IDENTIFICATION</scope>
</reference>
<protein>
    <submittedName>
        <fullName evidence="1 2">Uncharacterized protein</fullName>
    </submittedName>
</protein>
<dbReference type="KEGG" id="gtt:GUITHDRAFT_150982"/>
<sequence length="90" mass="10448">MTAEMNSCELIIEPNFRNRRTESTDSESSLIPKVKKLSFVDMPMDIKKMIQVITCIDDEGFEFPDFELNTVESFCEVENENCKQFTRVLA</sequence>
<accession>L1JSA6</accession>
<dbReference type="Proteomes" id="UP000011087">
    <property type="component" value="Unassembled WGS sequence"/>
</dbReference>
<evidence type="ECO:0000313" key="2">
    <source>
        <dbReference type="EnsemblProtists" id="EKX51075"/>
    </source>
</evidence>
<gene>
    <name evidence="1" type="ORF">GUITHDRAFT_150982</name>
</gene>
<dbReference type="PaxDb" id="55529-EKX51075"/>
<dbReference type="EnsemblProtists" id="EKX51075">
    <property type="protein sequence ID" value="EKX51075"/>
    <property type="gene ID" value="GUITHDRAFT_150982"/>
</dbReference>
<dbReference type="EMBL" id="JH992976">
    <property type="protein sequence ID" value="EKX51075.1"/>
    <property type="molecule type" value="Genomic_DNA"/>
</dbReference>
<evidence type="ECO:0000313" key="1">
    <source>
        <dbReference type="EMBL" id="EKX51075.1"/>
    </source>
</evidence>
<proteinExistence type="predicted"/>
<dbReference type="HOGENOM" id="CLU_2445440_0_0_1"/>